<feature type="transmembrane region" description="Helical" evidence="7">
    <location>
        <begin position="63"/>
        <end position="84"/>
    </location>
</feature>
<dbReference type="Pfam" id="PF01757">
    <property type="entry name" value="Acyl_transf_3"/>
    <property type="match status" value="1"/>
</dbReference>
<feature type="transmembrane region" description="Helical" evidence="7">
    <location>
        <begin position="117"/>
        <end position="135"/>
    </location>
</feature>
<feature type="transmembrane region" description="Helical" evidence="7">
    <location>
        <begin position="34"/>
        <end position="56"/>
    </location>
</feature>
<feature type="transmembrane region" description="Helical" evidence="7">
    <location>
        <begin position="488"/>
        <end position="508"/>
    </location>
</feature>
<evidence type="ECO:0000256" key="5">
    <source>
        <dbReference type="ARBA" id="ARBA00022989"/>
    </source>
</evidence>
<feature type="transmembrane region" description="Helical" evidence="7">
    <location>
        <begin position="90"/>
        <end position="110"/>
    </location>
</feature>
<evidence type="ECO:0000256" key="6">
    <source>
        <dbReference type="ARBA" id="ARBA00023136"/>
    </source>
</evidence>
<dbReference type="Proteomes" id="UP000663452">
    <property type="component" value="Chromosome"/>
</dbReference>
<comment type="subcellular location">
    <subcellularLocation>
        <location evidence="1">Cell membrane</location>
        <topology evidence="1">Multi-pass membrane protein</topology>
    </subcellularLocation>
</comment>
<gene>
    <name evidence="9" type="ORF">JRJ22_06120</name>
</gene>
<accession>A0ABX7LH00</accession>
<protein>
    <submittedName>
        <fullName evidence="9">Acyltransferase</fullName>
    </submittedName>
</protein>
<feature type="transmembrane region" description="Helical" evidence="7">
    <location>
        <begin position="449"/>
        <end position="468"/>
    </location>
</feature>
<evidence type="ECO:0000256" key="1">
    <source>
        <dbReference type="ARBA" id="ARBA00004651"/>
    </source>
</evidence>
<feature type="transmembrane region" description="Helical" evidence="7">
    <location>
        <begin position="671"/>
        <end position="696"/>
    </location>
</feature>
<feature type="transmembrane region" description="Helical" evidence="7">
    <location>
        <begin position="515"/>
        <end position="533"/>
    </location>
</feature>
<feature type="transmembrane region" description="Helical" evidence="7">
    <location>
        <begin position="297"/>
        <end position="317"/>
    </location>
</feature>
<keyword evidence="3" id="KW-1003">Cell membrane</keyword>
<dbReference type="PANTHER" id="PTHR40074">
    <property type="entry name" value="O-ACETYLTRANSFERASE WECH"/>
    <property type="match status" value="1"/>
</dbReference>
<keyword evidence="9" id="KW-0808">Transferase</keyword>
<feature type="transmembrane region" description="Helical" evidence="7">
    <location>
        <begin position="601"/>
        <end position="625"/>
    </location>
</feature>
<evidence type="ECO:0000256" key="7">
    <source>
        <dbReference type="SAM" id="Phobius"/>
    </source>
</evidence>
<keyword evidence="5 7" id="KW-1133">Transmembrane helix</keyword>
<keyword evidence="6 7" id="KW-0472">Membrane</keyword>
<dbReference type="EMBL" id="CP070969">
    <property type="protein sequence ID" value="QSF46184.1"/>
    <property type="molecule type" value="Genomic_DNA"/>
</dbReference>
<feature type="transmembrane region" description="Helical" evidence="7">
    <location>
        <begin position="7"/>
        <end position="28"/>
    </location>
</feature>
<sequence length="720" mass="81989">MKEYDYSLDAIKGFSCILMIVAHIPIYFNGNERVFQIIASLAPVLFFAVSGVTTTFQARRKSFLSLFSFYVLFAVIGFSYNLMWRPDVQAFSVMDVPQIITLGVLSVFLLEKYLKPALVVYLLLPLLLFSVHYFIGNHLPDFPLKSMLFTETIGFTYFPWIFAFVAGVFAYRCSNKMNLILALGAALLLGIFSYGGLHEADFIKYNMSVKYFLLSLFVLFGAFFIFRRKRSYSPSNLILYFGQHSFLFLFTHLFFILTFDRLGLGSLHIVLMWGLVFGCTYVAMRILLWLNRYIDPYLNHPVPWVIIVLAVVAIPVLISNAELVILSEAALGILFSLNYKKLSSLMPANPSPRDRAALQEVIHEKKLNYKLISTYRTQLMGLAMLWVMLYHSTFDVSSVPVLGQLKAYGYGGVDIFLLVSGLGLYYAYRKNVGIATFYKRRLLRILPTYLPVVLIFCLLYWALGEMSFTDVILNLTTLSFWLGLDSRFDWYVPSLLVLYLLTPLFMYFFSVKNKVITAAAAALIGLLFSVVLSGTSLSYLLIFTIRIPIFFVGVLIGYLIEKKQAISQLNLLVYTGMLLLGVVLLVATQKYMTDYIWSYGLWWYPFILMTLPLSLFVSGLLQWIAGRGWSRFWFISFCGTHSLEIYLVHERMLTIGTDLRQGLEWSVNDPVLNLICVLLTLGLASLLKTAVTGLSARVKPGKRFMEQEKRLPQTDTASPS</sequence>
<feature type="transmembrane region" description="Helical" evidence="7">
    <location>
        <begin position="179"/>
        <end position="197"/>
    </location>
</feature>
<evidence type="ECO:0000256" key="4">
    <source>
        <dbReference type="ARBA" id="ARBA00022692"/>
    </source>
</evidence>
<feature type="transmembrane region" description="Helical" evidence="7">
    <location>
        <begin position="539"/>
        <end position="559"/>
    </location>
</feature>
<evidence type="ECO:0000313" key="9">
    <source>
        <dbReference type="EMBL" id="QSF46184.1"/>
    </source>
</evidence>
<dbReference type="RefSeq" id="WP_206103679.1">
    <property type="nucleotide sequence ID" value="NZ_CP070969.1"/>
</dbReference>
<feature type="transmembrane region" description="Helical" evidence="7">
    <location>
        <begin position="209"/>
        <end position="226"/>
    </location>
</feature>
<name>A0ABX7LH00_9BACL</name>
<dbReference type="InterPro" id="IPR002656">
    <property type="entry name" value="Acyl_transf_3_dom"/>
</dbReference>
<dbReference type="GO" id="GO:0016746">
    <property type="term" value="F:acyltransferase activity"/>
    <property type="evidence" value="ECO:0007669"/>
    <property type="project" value="UniProtKB-KW"/>
</dbReference>
<evidence type="ECO:0000313" key="10">
    <source>
        <dbReference type="Proteomes" id="UP000663452"/>
    </source>
</evidence>
<evidence type="ECO:0000259" key="8">
    <source>
        <dbReference type="Pfam" id="PF01757"/>
    </source>
</evidence>
<feature type="domain" description="Acyltransferase 3" evidence="8">
    <location>
        <begin position="381"/>
        <end position="687"/>
    </location>
</feature>
<keyword evidence="4 7" id="KW-0812">Transmembrane</keyword>
<feature type="transmembrane region" description="Helical" evidence="7">
    <location>
        <begin position="571"/>
        <end position="589"/>
    </location>
</feature>
<dbReference type="PANTHER" id="PTHR40074:SF2">
    <property type="entry name" value="O-ACETYLTRANSFERASE WECH"/>
    <property type="match status" value="1"/>
</dbReference>
<feature type="transmembrane region" description="Helical" evidence="7">
    <location>
        <begin position="407"/>
        <end position="428"/>
    </location>
</feature>
<organism evidence="9 10">
    <name type="scientific">Paenibacillus tianjinensis</name>
    <dbReference type="NCBI Taxonomy" id="2810347"/>
    <lineage>
        <taxon>Bacteria</taxon>
        <taxon>Bacillati</taxon>
        <taxon>Bacillota</taxon>
        <taxon>Bacilli</taxon>
        <taxon>Bacillales</taxon>
        <taxon>Paenibacillaceae</taxon>
        <taxon>Paenibacillus</taxon>
    </lineage>
</organism>
<reference evidence="9 10" key="1">
    <citation type="submission" date="2021-02" db="EMBL/GenBank/DDBJ databases">
        <title>Paenibacillus tianjinensis sp. nov.</title>
        <authorList>
            <person name="Liu H."/>
        </authorList>
    </citation>
    <scope>NUCLEOTIDE SEQUENCE [LARGE SCALE GENOMIC DNA]</scope>
    <source>
        <strain evidence="9 10">TB2019</strain>
    </source>
</reference>
<evidence type="ECO:0000256" key="3">
    <source>
        <dbReference type="ARBA" id="ARBA00022475"/>
    </source>
</evidence>
<keyword evidence="10" id="KW-1185">Reference proteome</keyword>
<keyword evidence="9" id="KW-0012">Acyltransferase</keyword>
<feature type="transmembrane region" description="Helical" evidence="7">
    <location>
        <begin position="269"/>
        <end position="290"/>
    </location>
</feature>
<feature type="transmembrane region" description="Helical" evidence="7">
    <location>
        <begin position="238"/>
        <end position="257"/>
    </location>
</feature>
<feature type="transmembrane region" description="Helical" evidence="7">
    <location>
        <begin position="632"/>
        <end position="649"/>
    </location>
</feature>
<evidence type="ECO:0000256" key="2">
    <source>
        <dbReference type="ARBA" id="ARBA00007400"/>
    </source>
</evidence>
<comment type="similarity">
    <text evidence="2">Belongs to the acyltransferase 3 family.</text>
</comment>
<feature type="transmembrane region" description="Helical" evidence="7">
    <location>
        <begin position="155"/>
        <end position="172"/>
    </location>
</feature>
<proteinExistence type="inferred from homology"/>